<name>A0A1G9EF18_9FIRM</name>
<protein>
    <recommendedName>
        <fullName evidence="1">DUF6873 domain-containing protein</fullName>
    </recommendedName>
</protein>
<evidence type="ECO:0000313" key="3">
    <source>
        <dbReference type="Proteomes" id="UP000198718"/>
    </source>
</evidence>
<dbReference type="Pfam" id="PF21778">
    <property type="entry name" value="DUF6873"/>
    <property type="match status" value="1"/>
</dbReference>
<gene>
    <name evidence="2" type="ORF">SAMN05660472_01944</name>
</gene>
<dbReference type="EMBL" id="FNFP01000003">
    <property type="protein sequence ID" value="SDK74732.1"/>
    <property type="molecule type" value="Genomic_DNA"/>
</dbReference>
<evidence type="ECO:0000313" key="2">
    <source>
        <dbReference type="EMBL" id="SDK74732.1"/>
    </source>
</evidence>
<dbReference type="AlphaFoldDB" id="A0A1G9EF18"/>
<dbReference type="Proteomes" id="UP000198718">
    <property type="component" value="Unassembled WGS sequence"/>
</dbReference>
<keyword evidence="3" id="KW-1185">Reference proteome</keyword>
<dbReference type="InterPro" id="IPR049238">
    <property type="entry name" value="DUF6873"/>
</dbReference>
<organism evidence="2 3">
    <name type="scientific">Natronincola ferrireducens</name>
    <dbReference type="NCBI Taxonomy" id="393762"/>
    <lineage>
        <taxon>Bacteria</taxon>
        <taxon>Bacillati</taxon>
        <taxon>Bacillota</taxon>
        <taxon>Clostridia</taxon>
        <taxon>Peptostreptococcales</taxon>
        <taxon>Natronincolaceae</taxon>
        <taxon>Natronincola</taxon>
    </lineage>
</organism>
<sequence>MMKNNFIKTPYLPEKKVQWVLVDYRVDDKTLNNLQLRGINIIKTLPCHDLYEAVEGHPDMVLHPLGGQDIIVAPNVFSYYKDKLEPLGFHIIEGKTLLTRNYPENIAYNICRVGNFLIHNFKYTDEILLNYYSRPSYIKIHVSQGYSKCSIAVINEEAIITADAGIHREVTKFGIDSLMIDEGNILLPGLNYGFIGGTCGYLDSNYLAFFGKIQDYKNYEKISKFAEKYGKSLIAINEKALQDYGTLIPLTEMD</sequence>
<reference evidence="2 3" key="1">
    <citation type="submission" date="2016-10" db="EMBL/GenBank/DDBJ databases">
        <authorList>
            <person name="de Groot N.N."/>
        </authorList>
    </citation>
    <scope>NUCLEOTIDE SEQUENCE [LARGE SCALE GENOMIC DNA]</scope>
    <source>
        <strain evidence="2 3">DSM 18346</strain>
    </source>
</reference>
<feature type="domain" description="DUF6873" evidence="1">
    <location>
        <begin position="21"/>
        <end position="248"/>
    </location>
</feature>
<proteinExistence type="predicted"/>
<accession>A0A1G9EF18</accession>
<dbReference type="STRING" id="393762.SAMN05660472_01944"/>
<evidence type="ECO:0000259" key="1">
    <source>
        <dbReference type="Pfam" id="PF21778"/>
    </source>
</evidence>